<gene>
    <name evidence="2" type="ORF">ACFPM4_12685</name>
</gene>
<proteinExistence type="predicted"/>
<keyword evidence="3" id="KW-1185">Reference proteome</keyword>
<accession>A0ABW0LII5</accession>
<keyword evidence="1" id="KW-1133">Transmembrane helix</keyword>
<sequence>MNNHFQLGPIFSRKIISASISGSLFAILLGLMITSPFGEEINSIGEYFHGVLLSTPVYLMYSFPVILVYGTVTSTISDYIASLIVKFTSAKLEIYLSFVFHVLFGLVLLGYSLLAAVLFFLVDRVLARRDIASWKSALKSLCLPIMVWIVFMGGVYVVDSIIDY</sequence>
<keyword evidence="1" id="KW-0812">Transmembrane</keyword>
<evidence type="ECO:0008006" key="4">
    <source>
        <dbReference type="Google" id="ProtNLM"/>
    </source>
</evidence>
<evidence type="ECO:0000256" key="1">
    <source>
        <dbReference type="SAM" id="Phobius"/>
    </source>
</evidence>
<dbReference type="EMBL" id="JBHSMC010000015">
    <property type="protein sequence ID" value="MFC5465600.1"/>
    <property type="molecule type" value="Genomic_DNA"/>
</dbReference>
<protein>
    <recommendedName>
        <fullName evidence="4">Yip1 domain-containing protein</fullName>
    </recommendedName>
</protein>
<feature type="transmembrane region" description="Helical" evidence="1">
    <location>
        <begin position="94"/>
        <end position="121"/>
    </location>
</feature>
<name>A0ABW0LII5_9BACI</name>
<keyword evidence="1" id="KW-0472">Membrane</keyword>
<feature type="transmembrane region" description="Helical" evidence="1">
    <location>
        <begin position="141"/>
        <end position="162"/>
    </location>
</feature>
<feature type="transmembrane region" description="Helical" evidence="1">
    <location>
        <begin position="15"/>
        <end position="35"/>
    </location>
</feature>
<comment type="caution">
    <text evidence="2">The sequence shown here is derived from an EMBL/GenBank/DDBJ whole genome shotgun (WGS) entry which is preliminary data.</text>
</comment>
<feature type="transmembrane region" description="Helical" evidence="1">
    <location>
        <begin position="47"/>
        <end position="69"/>
    </location>
</feature>
<evidence type="ECO:0000313" key="3">
    <source>
        <dbReference type="Proteomes" id="UP001596147"/>
    </source>
</evidence>
<reference evidence="3" key="1">
    <citation type="journal article" date="2019" name="Int. J. Syst. Evol. Microbiol.">
        <title>The Global Catalogue of Microorganisms (GCM) 10K type strain sequencing project: providing services to taxonomists for standard genome sequencing and annotation.</title>
        <authorList>
            <consortium name="The Broad Institute Genomics Platform"/>
            <consortium name="The Broad Institute Genome Sequencing Center for Infectious Disease"/>
            <person name="Wu L."/>
            <person name="Ma J."/>
        </authorList>
    </citation>
    <scope>NUCLEOTIDE SEQUENCE [LARGE SCALE GENOMIC DNA]</scope>
    <source>
        <strain evidence="3">CGMCC 1.12237</strain>
    </source>
</reference>
<evidence type="ECO:0000313" key="2">
    <source>
        <dbReference type="EMBL" id="MFC5465600.1"/>
    </source>
</evidence>
<dbReference type="Proteomes" id="UP001596147">
    <property type="component" value="Unassembled WGS sequence"/>
</dbReference>
<organism evidence="2 3">
    <name type="scientific">Lederbergia graminis</name>
    <dbReference type="NCBI Taxonomy" id="735518"/>
    <lineage>
        <taxon>Bacteria</taxon>
        <taxon>Bacillati</taxon>
        <taxon>Bacillota</taxon>
        <taxon>Bacilli</taxon>
        <taxon>Bacillales</taxon>
        <taxon>Bacillaceae</taxon>
        <taxon>Lederbergia</taxon>
    </lineage>
</organism>
<dbReference type="RefSeq" id="WP_382352271.1">
    <property type="nucleotide sequence ID" value="NZ_JBHSMC010000015.1"/>
</dbReference>